<name>A0A3P7NBV2_DIBLA</name>
<evidence type="ECO:0000313" key="2">
    <source>
        <dbReference type="EMBL" id="VDN34493.1"/>
    </source>
</evidence>
<protein>
    <submittedName>
        <fullName evidence="2">Uncharacterized protein</fullName>
    </submittedName>
</protein>
<proteinExistence type="predicted"/>
<feature type="compositionally biased region" description="Polar residues" evidence="1">
    <location>
        <begin position="18"/>
        <end position="27"/>
    </location>
</feature>
<dbReference type="OrthoDB" id="261426at2759"/>
<reference evidence="2 3" key="1">
    <citation type="submission" date="2018-11" db="EMBL/GenBank/DDBJ databases">
        <authorList>
            <consortium name="Pathogen Informatics"/>
        </authorList>
    </citation>
    <scope>NUCLEOTIDE SEQUENCE [LARGE SCALE GENOMIC DNA]</scope>
</reference>
<organism evidence="2 3">
    <name type="scientific">Dibothriocephalus latus</name>
    <name type="common">Fish tapeworm</name>
    <name type="synonym">Diphyllobothrium latum</name>
    <dbReference type="NCBI Taxonomy" id="60516"/>
    <lineage>
        <taxon>Eukaryota</taxon>
        <taxon>Metazoa</taxon>
        <taxon>Spiralia</taxon>
        <taxon>Lophotrochozoa</taxon>
        <taxon>Platyhelminthes</taxon>
        <taxon>Cestoda</taxon>
        <taxon>Eucestoda</taxon>
        <taxon>Diphyllobothriidea</taxon>
        <taxon>Diphyllobothriidae</taxon>
        <taxon>Dibothriocephalus</taxon>
    </lineage>
</organism>
<dbReference type="Proteomes" id="UP000281553">
    <property type="component" value="Unassembled WGS sequence"/>
</dbReference>
<dbReference type="AlphaFoldDB" id="A0A3P7NBV2"/>
<evidence type="ECO:0000256" key="1">
    <source>
        <dbReference type="SAM" id="MobiDB-lite"/>
    </source>
</evidence>
<feature type="region of interest" description="Disordered" evidence="1">
    <location>
        <begin position="18"/>
        <end position="55"/>
    </location>
</feature>
<accession>A0A3P7NBV2</accession>
<gene>
    <name evidence="2" type="ORF">DILT_LOCUS16518</name>
</gene>
<evidence type="ECO:0000313" key="3">
    <source>
        <dbReference type="Proteomes" id="UP000281553"/>
    </source>
</evidence>
<dbReference type="EMBL" id="UYRU01085372">
    <property type="protein sequence ID" value="VDN34493.1"/>
    <property type="molecule type" value="Genomic_DNA"/>
</dbReference>
<keyword evidence="3" id="KW-1185">Reference proteome</keyword>
<sequence length="131" mass="14343">MLEALKSVRPEFENLLSFSSTPSSATQAKGPPSPGGSVESEGRPGSEYPCELDETGATAQEQALALAWCNSSQPKNYLMATLKWVLQEQYVREIQDPLDKARLPIEVVNKRLVGANIKARDLLMGTHQLTD</sequence>